<dbReference type="CDD" id="cd19358">
    <property type="entry name" value="TenA_E_Spr0628-like"/>
    <property type="match status" value="1"/>
</dbReference>
<feature type="domain" description="Thiaminase-2/PQQC" evidence="4">
    <location>
        <begin position="11"/>
        <end position="210"/>
    </location>
</feature>
<dbReference type="InterPro" id="IPR026285">
    <property type="entry name" value="TenA_E"/>
</dbReference>
<feature type="active site" description="Proton donor" evidence="2">
    <location>
        <position position="203"/>
    </location>
</feature>
<feature type="binding site" evidence="3">
    <location>
        <position position="46"/>
    </location>
    <ligand>
        <name>substrate</name>
    </ligand>
</feature>
<feature type="binding site" evidence="3">
    <location>
        <position position="84"/>
    </location>
    <ligand>
        <name>substrate</name>
    </ligand>
</feature>
<evidence type="ECO:0000259" key="4">
    <source>
        <dbReference type="Pfam" id="PF03070"/>
    </source>
</evidence>
<dbReference type="InterPro" id="IPR016084">
    <property type="entry name" value="Haem_Oase-like_multi-hlx"/>
</dbReference>
<comment type="pathway">
    <text evidence="1">Cofactor biosynthesis; thiamine diphosphate biosynthesis.</text>
</comment>
<sequence>MAERFTEQLRQASEPHWSQAVTHRFVGELHAGRVAPEVMGRYLIQDYRFLDSFLRLLGAAIATADRLEPRLRLGRFAGVVAGEENTYFLRAFAALGVDERSREGMPDAASTAGFKALMEEAAETRCYAAILSVLCVAEWLYLDWAMRAPASLPEDFVQAEWITLHDNPAFRDLVATLRGELDRVGPEQAALCHDFFRRAVGLEKRFFDDAYAD</sequence>
<dbReference type="InterPro" id="IPR004305">
    <property type="entry name" value="Thiaminase-2/PQQC"/>
</dbReference>
<reference evidence="6 8" key="1">
    <citation type="submission" date="2020-06" db="EMBL/GenBank/DDBJ databases">
        <title>Description of novel acetic acid bacteria.</title>
        <authorList>
            <person name="Sombolestani A."/>
        </authorList>
    </citation>
    <scope>NUCLEOTIDE SEQUENCE [LARGE SCALE GENOMIC DNA]</scope>
    <source>
        <strain evidence="6 8">LMG 26838</strain>
    </source>
</reference>
<accession>A0A839UYD2</accession>
<evidence type="ECO:0000313" key="5">
    <source>
        <dbReference type="EMBL" id="MBB3173635.1"/>
    </source>
</evidence>
<keyword evidence="1 5" id="KW-0378">Hydrolase</keyword>
<evidence type="ECO:0000256" key="3">
    <source>
        <dbReference type="PIRSR" id="PIRSR003170-2"/>
    </source>
</evidence>
<organism evidence="5 7">
    <name type="scientific">Endobacter medicaginis</name>
    <dbReference type="NCBI Taxonomy" id="1181271"/>
    <lineage>
        <taxon>Bacteria</taxon>
        <taxon>Pseudomonadati</taxon>
        <taxon>Pseudomonadota</taxon>
        <taxon>Alphaproteobacteria</taxon>
        <taxon>Acetobacterales</taxon>
        <taxon>Acetobacteraceae</taxon>
        <taxon>Endobacter</taxon>
    </lineage>
</organism>
<dbReference type="PIRSF" id="PIRSF003170">
    <property type="entry name" value="Pet18p"/>
    <property type="match status" value="1"/>
</dbReference>
<dbReference type="GO" id="GO:0050334">
    <property type="term" value="F:thiaminase activity"/>
    <property type="evidence" value="ECO:0007669"/>
    <property type="project" value="UniProtKB-UniRule"/>
</dbReference>
<comment type="function">
    <text evidence="1">Catalyzes an amino-pyrimidine hydrolysis reaction at the C5' of the pyrimidine moiety of thiamine compounds, a reaction that is part of a thiamine salvage pathway. Thus, catalyzes the conversion of 4-amino-5-aminomethyl-2-methylpyrimidine to 4-amino-5-hydroxymethyl-2-methylpyrimidine (HMP).</text>
</comment>
<dbReference type="AlphaFoldDB" id="A0A839UYD2"/>
<keyword evidence="1" id="KW-0784">Thiamine biosynthesis</keyword>
<dbReference type="UniPathway" id="UPA00060"/>
<feature type="binding site" evidence="3">
    <location>
        <position position="138"/>
    </location>
    <ligand>
        <name>substrate</name>
    </ligand>
</feature>
<evidence type="ECO:0000256" key="1">
    <source>
        <dbReference type="PIRNR" id="PIRNR003170"/>
    </source>
</evidence>
<keyword evidence="7" id="KW-1185">Reference proteome</keyword>
<dbReference type="EMBL" id="JACHXV010000004">
    <property type="protein sequence ID" value="MBB3173635.1"/>
    <property type="molecule type" value="Genomic_DNA"/>
</dbReference>
<evidence type="ECO:0000313" key="8">
    <source>
        <dbReference type="Proteomes" id="UP000565205"/>
    </source>
</evidence>
<dbReference type="PANTHER" id="PTHR43198">
    <property type="entry name" value="BIFUNCTIONAL TH2 PROTEIN"/>
    <property type="match status" value="1"/>
</dbReference>
<dbReference type="GO" id="GO:0005829">
    <property type="term" value="C:cytosol"/>
    <property type="evidence" value="ECO:0007669"/>
    <property type="project" value="TreeGrafter"/>
</dbReference>
<gene>
    <name evidence="5" type="ORF">FHR90_001458</name>
    <name evidence="6" type="ORF">HUK83_12390</name>
</gene>
<dbReference type="Gene3D" id="1.20.910.10">
    <property type="entry name" value="Heme oxygenase-like"/>
    <property type="match status" value="1"/>
</dbReference>
<dbReference type="EC" id="3.5.99.2" evidence="1"/>
<evidence type="ECO:0000256" key="2">
    <source>
        <dbReference type="PIRSR" id="PIRSR003170-1"/>
    </source>
</evidence>
<dbReference type="InterPro" id="IPR050967">
    <property type="entry name" value="Thiamine_Salvage_TenA"/>
</dbReference>
<dbReference type="SUPFAM" id="SSF48613">
    <property type="entry name" value="Heme oxygenase-like"/>
    <property type="match status" value="1"/>
</dbReference>
<comment type="catalytic activity">
    <reaction evidence="1">
        <text>4-amino-5-aminomethyl-2-methylpyrimidine + H2O = 4-amino-5-hydroxymethyl-2-methylpyrimidine + NH4(+)</text>
        <dbReference type="Rhea" id="RHEA:31799"/>
        <dbReference type="ChEBI" id="CHEBI:15377"/>
        <dbReference type="ChEBI" id="CHEBI:16892"/>
        <dbReference type="ChEBI" id="CHEBI:28938"/>
        <dbReference type="ChEBI" id="CHEBI:63416"/>
        <dbReference type="EC" id="3.5.99.2"/>
    </reaction>
</comment>
<dbReference type="GO" id="GO:0009229">
    <property type="term" value="P:thiamine diphosphate biosynthetic process"/>
    <property type="evidence" value="ECO:0007669"/>
    <property type="project" value="UniProtKB-UniPathway"/>
</dbReference>
<dbReference type="Pfam" id="PF03070">
    <property type="entry name" value="TENA_THI-4"/>
    <property type="match status" value="1"/>
</dbReference>
<dbReference type="Proteomes" id="UP000565205">
    <property type="component" value="Unassembled WGS sequence"/>
</dbReference>
<protein>
    <recommendedName>
        <fullName evidence="1">Aminopyrimidine aminohydrolase</fullName>
        <ecNumber evidence="1">3.5.99.2</ecNumber>
    </recommendedName>
</protein>
<evidence type="ECO:0000313" key="7">
    <source>
        <dbReference type="Proteomes" id="UP000557688"/>
    </source>
</evidence>
<dbReference type="GO" id="GO:0009228">
    <property type="term" value="P:thiamine biosynthetic process"/>
    <property type="evidence" value="ECO:0007669"/>
    <property type="project" value="UniProtKB-KW"/>
</dbReference>
<proteinExistence type="inferred from homology"/>
<evidence type="ECO:0000313" key="6">
    <source>
        <dbReference type="EMBL" id="NVN31129.1"/>
    </source>
</evidence>
<dbReference type="RefSeq" id="WP_176625204.1">
    <property type="nucleotide sequence ID" value="NZ_JABXXQ010000293.1"/>
</dbReference>
<dbReference type="Proteomes" id="UP000557688">
    <property type="component" value="Unassembled WGS sequence"/>
</dbReference>
<comment type="caution">
    <text evidence="5">The sequence shown here is derived from an EMBL/GenBank/DDBJ whole genome shotgun (WGS) entry which is preliminary data.</text>
</comment>
<dbReference type="EMBL" id="JABXXQ010000293">
    <property type="protein sequence ID" value="NVN31129.1"/>
    <property type="molecule type" value="Genomic_DNA"/>
</dbReference>
<comment type="catalytic activity">
    <reaction evidence="1">
        <text>thiamine + H2O = 5-(2-hydroxyethyl)-4-methylthiazole + 4-amino-5-hydroxymethyl-2-methylpyrimidine + H(+)</text>
        <dbReference type="Rhea" id="RHEA:17509"/>
        <dbReference type="ChEBI" id="CHEBI:15377"/>
        <dbReference type="ChEBI" id="CHEBI:15378"/>
        <dbReference type="ChEBI" id="CHEBI:16892"/>
        <dbReference type="ChEBI" id="CHEBI:17957"/>
        <dbReference type="ChEBI" id="CHEBI:18385"/>
        <dbReference type="EC" id="3.5.99.2"/>
    </reaction>
</comment>
<reference evidence="5 7" key="2">
    <citation type="submission" date="2020-08" db="EMBL/GenBank/DDBJ databases">
        <title>Genomic Encyclopedia of Type Strains, Phase III (KMG-III): the genomes of soil and plant-associated and newly described type strains.</title>
        <authorList>
            <person name="Whitman W."/>
        </authorList>
    </citation>
    <scope>NUCLEOTIDE SEQUENCE [LARGE SCALE GENOMIC DNA]</scope>
    <source>
        <strain evidence="5 7">CECT 8088</strain>
    </source>
</reference>
<dbReference type="PANTHER" id="PTHR43198:SF2">
    <property type="entry name" value="SI:CH1073-67J19.1-RELATED"/>
    <property type="match status" value="1"/>
</dbReference>
<comment type="similarity">
    <text evidence="1">Belongs to the TenA family.</text>
</comment>
<name>A0A839UYD2_9PROT</name>